<protein>
    <recommendedName>
        <fullName evidence="7">Carbohydrate kinase PfkB domain-containing protein</fullName>
    </recommendedName>
</protein>
<dbReference type="InterPro" id="IPR007342">
    <property type="entry name" value="PsuG"/>
</dbReference>
<dbReference type="PANTHER" id="PTHR42909">
    <property type="entry name" value="ZGC:136858"/>
    <property type="match status" value="1"/>
</dbReference>
<feature type="compositionally biased region" description="Polar residues" evidence="6">
    <location>
        <begin position="366"/>
        <end position="379"/>
    </location>
</feature>
<evidence type="ECO:0000256" key="2">
    <source>
        <dbReference type="ARBA" id="ARBA00022801"/>
    </source>
</evidence>
<keyword evidence="4" id="KW-0456">Lyase</keyword>
<dbReference type="Pfam" id="PF00294">
    <property type="entry name" value="PfkB"/>
    <property type="match status" value="1"/>
</dbReference>
<dbReference type="PANTHER" id="PTHR42909:SF1">
    <property type="entry name" value="CARBOHYDRATE KINASE PFKB DOMAIN-CONTAINING PROTEIN"/>
    <property type="match status" value="1"/>
</dbReference>
<proteinExistence type="inferred from homology"/>
<evidence type="ECO:0000256" key="3">
    <source>
        <dbReference type="ARBA" id="ARBA00023211"/>
    </source>
</evidence>
<evidence type="ECO:0000256" key="6">
    <source>
        <dbReference type="SAM" id="MobiDB-lite"/>
    </source>
</evidence>
<dbReference type="SUPFAM" id="SSF53613">
    <property type="entry name" value="Ribokinase-like"/>
    <property type="match status" value="1"/>
</dbReference>
<name>A0ABR4AJV4_9LECA</name>
<dbReference type="HAMAP" id="MF_01876">
    <property type="entry name" value="PsiMP_glycosidase"/>
    <property type="match status" value="1"/>
</dbReference>
<dbReference type="Gene3D" id="3.40.1190.20">
    <property type="match status" value="1"/>
</dbReference>
<evidence type="ECO:0000313" key="8">
    <source>
        <dbReference type="EMBL" id="KAL2044974.1"/>
    </source>
</evidence>
<accession>A0ABR4AJV4</accession>
<gene>
    <name evidence="8" type="ORF">N7G274_002749</name>
</gene>
<sequence>MAECLLRSLSKTVSRTVRSIKVPQSASFANFLSARNPYIKVSEEVSEAISDEKPVVALETTIYTHGFPHPKNTALALHLESVVRLNGGIPATIGVLNGIARVGFSAEELIELTASAGRPETRKVSRRDLPYILGLGHAGRGLNGGTTVAGTMVLARLAGINVLATGGLGGVHRGGEHSMDISADLIELARNRMTVVAGGCKSFLDIPRTLEYLETQGVTVGTFADGREGQVDFPAFWTRDSGSPSPLTIKDEEEAAQIMRAQITLPFYSGLFFASPIPADHSIAKDKMDATITQAVHDAEKSGFTGSDNTPFILKRIHEITDGASVAANGALIASNVARGTKVAVHLAKINKDHSDNIRTRKTPSLAGSNSSWTGSDTTVAYPPSTSRSSLTQISSGPNDPTNVIVAGALAVDLSCDFIPAKDVAESSHPRFHTSNPASIRQSLGGVGQNVATALHYLKSSVRLCTSIGDDIAGSTALQMLAQRGLQISGIQKLATGASTAQYVAINNAQKDLVLAMADMNILEATTQDFEVLWKPHLAGCKPKWLVVDANWDPLTLRKWIDAAKALEAKIAYEPVSTAKSKRAFSHPQSSLAAVPHHSINLATPNALELASMSEAASDAGMFDRDDWWRAIDSIGLSASGSRGKLVSLTNSDLVDQGIPQQSIRLLPFIPCISTTLGEHGVLLTQMLKPGDGRLTSPTSAPYILSRSTNGSDTVGGVYMRLFPPVERLSSHEIINVNGVGDTFLGTLIAGLTKDKPKVIADLVDIAQSASVQTLKSTEAVSPQISTLRHLI</sequence>
<dbReference type="Gene3D" id="3.40.1790.10">
    <property type="entry name" value="Indigoidine synthase domain"/>
    <property type="match status" value="1"/>
</dbReference>
<dbReference type="InterPro" id="IPR011611">
    <property type="entry name" value="PfkB_dom"/>
</dbReference>
<dbReference type="Pfam" id="PF04227">
    <property type="entry name" value="Indigoidine_A"/>
    <property type="match status" value="1"/>
</dbReference>
<feature type="domain" description="Carbohydrate kinase PfkB" evidence="7">
    <location>
        <begin position="434"/>
        <end position="618"/>
    </location>
</feature>
<dbReference type="CDD" id="cd01941">
    <property type="entry name" value="YeiC_kinase_like"/>
    <property type="match status" value="1"/>
</dbReference>
<keyword evidence="1" id="KW-0479">Metal-binding</keyword>
<feature type="region of interest" description="Disordered" evidence="6">
    <location>
        <begin position="355"/>
        <end position="398"/>
    </location>
</feature>
<dbReference type="EMBL" id="JBEFKJ010000008">
    <property type="protein sequence ID" value="KAL2044974.1"/>
    <property type="molecule type" value="Genomic_DNA"/>
</dbReference>
<organism evidence="8 9">
    <name type="scientific">Stereocaulon virgatum</name>
    <dbReference type="NCBI Taxonomy" id="373712"/>
    <lineage>
        <taxon>Eukaryota</taxon>
        <taxon>Fungi</taxon>
        <taxon>Dikarya</taxon>
        <taxon>Ascomycota</taxon>
        <taxon>Pezizomycotina</taxon>
        <taxon>Lecanoromycetes</taxon>
        <taxon>OSLEUM clade</taxon>
        <taxon>Lecanoromycetidae</taxon>
        <taxon>Lecanorales</taxon>
        <taxon>Lecanorineae</taxon>
        <taxon>Stereocaulaceae</taxon>
        <taxon>Stereocaulon</taxon>
    </lineage>
</organism>
<evidence type="ECO:0000259" key="7">
    <source>
        <dbReference type="Pfam" id="PF00294"/>
    </source>
</evidence>
<keyword evidence="3" id="KW-0464">Manganese</keyword>
<keyword evidence="5" id="KW-0326">Glycosidase</keyword>
<evidence type="ECO:0000256" key="5">
    <source>
        <dbReference type="ARBA" id="ARBA00023295"/>
    </source>
</evidence>
<reference evidence="8 9" key="1">
    <citation type="submission" date="2024-09" db="EMBL/GenBank/DDBJ databases">
        <title>Rethinking Asexuality: The Enigmatic Case of Functional Sexual Genes in Lepraria (Stereocaulaceae).</title>
        <authorList>
            <person name="Doellman M."/>
            <person name="Sun Y."/>
            <person name="Barcenas-Pena A."/>
            <person name="Lumbsch H.T."/>
            <person name="Grewe F."/>
        </authorList>
    </citation>
    <scope>NUCLEOTIDE SEQUENCE [LARGE SCALE GENOMIC DNA]</scope>
    <source>
        <strain evidence="8 9">Mercado 3170</strain>
    </source>
</reference>
<dbReference type="InterPro" id="IPR029056">
    <property type="entry name" value="Ribokinase-like"/>
</dbReference>
<keyword evidence="9" id="KW-1185">Reference proteome</keyword>
<dbReference type="SUPFAM" id="SSF110581">
    <property type="entry name" value="Indigoidine synthase A-like"/>
    <property type="match status" value="1"/>
</dbReference>
<evidence type="ECO:0000256" key="4">
    <source>
        <dbReference type="ARBA" id="ARBA00023239"/>
    </source>
</evidence>
<dbReference type="Proteomes" id="UP001590950">
    <property type="component" value="Unassembled WGS sequence"/>
</dbReference>
<keyword evidence="2" id="KW-0378">Hydrolase</keyword>
<feature type="compositionally biased region" description="Low complexity" evidence="6">
    <location>
        <begin position="385"/>
        <end position="396"/>
    </location>
</feature>
<dbReference type="InterPro" id="IPR022830">
    <property type="entry name" value="Indigdn_synthA-like"/>
</dbReference>
<evidence type="ECO:0000256" key="1">
    <source>
        <dbReference type="ARBA" id="ARBA00022723"/>
    </source>
</evidence>
<evidence type="ECO:0000313" key="9">
    <source>
        <dbReference type="Proteomes" id="UP001590950"/>
    </source>
</evidence>
<comment type="caution">
    <text evidence="8">The sequence shown here is derived from an EMBL/GenBank/DDBJ whole genome shotgun (WGS) entry which is preliminary data.</text>
</comment>